<comment type="caution">
    <text evidence="4">Lacks conserved residue(s) required for the propagation of feature annotation.</text>
</comment>
<dbReference type="PANTHER" id="PTHR11280:SF5">
    <property type="entry name" value="GLUCOSAMINE-6-PHOSPHATE ISOMERASE"/>
    <property type="match status" value="1"/>
</dbReference>
<name>A0A235F4Y6_9BACL</name>
<dbReference type="Gene3D" id="3.40.50.1360">
    <property type="match status" value="1"/>
</dbReference>
<dbReference type="GO" id="GO:0006043">
    <property type="term" value="P:glucosamine catabolic process"/>
    <property type="evidence" value="ECO:0007669"/>
    <property type="project" value="TreeGrafter"/>
</dbReference>
<sequence>MRVIAVADYEEMSVLAAEMIEAKVRNQPDAVLGLATGGTPLGTYRHLVESAAARHLSFRRVKTVNLDEYVGIPASHPQSYHSYMKENVFDPLGILPENSHLPNGETLELTAECARYDKLIQELNSVDLQVLGIGQNGHIGFNEPGTPFNSSTHVVELTESTLRANAKYFKGEKQPVQAITMGIGTILKSKEILLLASGSSKKEAISALMSGIRDENVPATALVSHPSVTVIADSEALAVESKRV</sequence>
<dbReference type="EC" id="3.5.99.6" evidence="4"/>
<dbReference type="HAMAP" id="MF_01241">
    <property type="entry name" value="GlcN6P_deamin"/>
    <property type="match status" value="1"/>
</dbReference>
<organism evidence="6 7">
    <name type="scientific">Fictibacillus aquaticus</name>
    <dbReference type="NCBI Taxonomy" id="2021314"/>
    <lineage>
        <taxon>Bacteria</taxon>
        <taxon>Bacillati</taxon>
        <taxon>Bacillota</taxon>
        <taxon>Bacilli</taxon>
        <taxon>Bacillales</taxon>
        <taxon>Fictibacillaceae</taxon>
        <taxon>Fictibacillus</taxon>
    </lineage>
</organism>
<dbReference type="RefSeq" id="WP_094254073.1">
    <property type="nucleotide sequence ID" value="NZ_JBHLXL010000001.1"/>
</dbReference>
<comment type="function">
    <text evidence="4">Catalyzes the reversible isomerization-deamination of glucosamine 6-phosphate (GlcN6P) to form fructose 6-phosphate (Fru6P) and ammonium ion.</text>
</comment>
<keyword evidence="3 4" id="KW-0119">Carbohydrate metabolism</keyword>
<feature type="active site" description="For ring-opening step" evidence="4">
    <location>
        <position position="143"/>
    </location>
</feature>
<dbReference type="GO" id="GO:0019262">
    <property type="term" value="P:N-acetylneuraminate catabolic process"/>
    <property type="evidence" value="ECO:0007669"/>
    <property type="project" value="UniProtKB-UniRule"/>
</dbReference>
<dbReference type="GO" id="GO:0006046">
    <property type="term" value="P:N-acetylglucosamine catabolic process"/>
    <property type="evidence" value="ECO:0007669"/>
    <property type="project" value="UniProtKB-UniRule"/>
</dbReference>
<dbReference type="InterPro" id="IPR037171">
    <property type="entry name" value="NagB/RpiA_transferase-like"/>
</dbReference>
<dbReference type="SUPFAM" id="SSF100950">
    <property type="entry name" value="NagB/RpiA/CoA transferase-like"/>
    <property type="match status" value="1"/>
</dbReference>
<dbReference type="NCBIfam" id="TIGR00502">
    <property type="entry name" value="nagB"/>
    <property type="match status" value="1"/>
</dbReference>
<gene>
    <name evidence="4 6" type="primary">nagB</name>
    <name evidence="6" type="ORF">CGZ90_18940</name>
</gene>
<dbReference type="GO" id="GO:0005975">
    <property type="term" value="P:carbohydrate metabolic process"/>
    <property type="evidence" value="ECO:0007669"/>
    <property type="project" value="InterPro"/>
</dbReference>
<dbReference type="Proteomes" id="UP000215059">
    <property type="component" value="Unassembled WGS sequence"/>
</dbReference>
<evidence type="ECO:0000256" key="4">
    <source>
        <dbReference type="HAMAP-Rule" id="MF_01241"/>
    </source>
</evidence>
<dbReference type="GO" id="GO:0005737">
    <property type="term" value="C:cytoplasm"/>
    <property type="evidence" value="ECO:0007669"/>
    <property type="project" value="TreeGrafter"/>
</dbReference>
<feature type="active site" description="Proton acceptor; for enolization step" evidence="4">
    <location>
        <position position="67"/>
    </location>
</feature>
<feature type="domain" description="Glucosamine/galactosamine-6-phosphate isomerase" evidence="5">
    <location>
        <begin position="15"/>
        <end position="223"/>
    </location>
</feature>
<dbReference type="InterPro" id="IPR018321">
    <property type="entry name" value="Glucosamine6P_isomerase_CS"/>
</dbReference>
<dbReference type="PANTHER" id="PTHR11280">
    <property type="entry name" value="GLUCOSAMINE-6-PHOSPHATE ISOMERASE"/>
    <property type="match status" value="1"/>
</dbReference>
<dbReference type="GO" id="GO:0004342">
    <property type="term" value="F:glucosamine-6-phosphate deaminase activity"/>
    <property type="evidence" value="ECO:0007669"/>
    <property type="project" value="UniProtKB-UniRule"/>
</dbReference>
<evidence type="ECO:0000256" key="1">
    <source>
        <dbReference type="ARBA" id="ARBA00000644"/>
    </source>
</evidence>
<evidence type="ECO:0000313" key="7">
    <source>
        <dbReference type="Proteomes" id="UP000215059"/>
    </source>
</evidence>
<reference evidence="6 7" key="1">
    <citation type="submission" date="2017-07" db="EMBL/GenBank/DDBJ databases">
        <title>Fictibacillus sp. nov. GDSW-R2A3 Genome sequencing and assembly.</title>
        <authorList>
            <person name="Mayilraj S."/>
        </authorList>
    </citation>
    <scope>NUCLEOTIDE SEQUENCE [LARGE SCALE GENOMIC DNA]</scope>
    <source>
        <strain evidence="6 7">GDSW-R2A3</strain>
    </source>
</reference>
<dbReference type="UniPathway" id="UPA00629">
    <property type="reaction ID" value="UER00684"/>
</dbReference>
<dbReference type="InterPro" id="IPR004547">
    <property type="entry name" value="Glucosamine6P_isomerase"/>
</dbReference>
<dbReference type="AlphaFoldDB" id="A0A235F4Y6"/>
<comment type="catalytic activity">
    <reaction evidence="1 4">
        <text>alpha-D-glucosamine 6-phosphate + H2O = beta-D-fructose 6-phosphate + NH4(+)</text>
        <dbReference type="Rhea" id="RHEA:12172"/>
        <dbReference type="ChEBI" id="CHEBI:15377"/>
        <dbReference type="ChEBI" id="CHEBI:28938"/>
        <dbReference type="ChEBI" id="CHEBI:57634"/>
        <dbReference type="ChEBI" id="CHEBI:75989"/>
        <dbReference type="EC" id="3.5.99.6"/>
    </reaction>
</comment>
<protein>
    <recommendedName>
        <fullName evidence="4">Glucosamine-6-phosphate deaminase</fullName>
        <ecNumber evidence="4">3.5.99.6</ecNumber>
    </recommendedName>
    <alternativeName>
        <fullName evidence="4">GlcN6P deaminase</fullName>
        <shortName evidence="4">GNPDA</shortName>
    </alternativeName>
    <alternativeName>
        <fullName evidence="4">Glucosamine-6-phosphate isomerase</fullName>
    </alternativeName>
</protein>
<dbReference type="EMBL" id="NOII01000039">
    <property type="protein sequence ID" value="OYD56163.1"/>
    <property type="molecule type" value="Genomic_DNA"/>
</dbReference>
<comment type="similarity">
    <text evidence="4">Belongs to the glucosamine/galactosamine-6-phosphate isomerase family. NagB subfamily.</text>
</comment>
<feature type="active site" description="Proton acceptor; for ring-opening step" evidence="4">
    <location>
        <position position="138"/>
    </location>
</feature>
<dbReference type="GO" id="GO:0042802">
    <property type="term" value="F:identical protein binding"/>
    <property type="evidence" value="ECO:0007669"/>
    <property type="project" value="TreeGrafter"/>
</dbReference>
<feature type="active site" description="For ring-opening step" evidence="4">
    <location>
        <position position="136"/>
    </location>
</feature>
<evidence type="ECO:0000259" key="5">
    <source>
        <dbReference type="Pfam" id="PF01182"/>
    </source>
</evidence>
<evidence type="ECO:0000256" key="3">
    <source>
        <dbReference type="ARBA" id="ARBA00023277"/>
    </source>
</evidence>
<comment type="caution">
    <text evidence="6">The sequence shown here is derived from an EMBL/GenBank/DDBJ whole genome shotgun (WGS) entry which is preliminary data.</text>
</comment>
<accession>A0A235F4Y6</accession>
<keyword evidence="7" id="KW-1185">Reference proteome</keyword>
<dbReference type="InterPro" id="IPR006148">
    <property type="entry name" value="Glc/Gal-6P_isomerase"/>
</dbReference>
<comment type="pathway">
    <text evidence="4">Amino-sugar metabolism; N-acetylneuraminate degradation; D-fructose 6-phosphate from N-acetylneuraminate: step 5/5.</text>
</comment>
<evidence type="ECO:0000313" key="6">
    <source>
        <dbReference type="EMBL" id="OYD56163.1"/>
    </source>
</evidence>
<dbReference type="PROSITE" id="PS01161">
    <property type="entry name" value="GLC_GALNAC_ISOMERASE"/>
    <property type="match status" value="1"/>
</dbReference>
<evidence type="ECO:0000256" key="2">
    <source>
        <dbReference type="ARBA" id="ARBA00022801"/>
    </source>
</evidence>
<dbReference type="CDD" id="cd01399">
    <property type="entry name" value="GlcN6P_deaminase"/>
    <property type="match status" value="1"/>
</dbReference>
<dbReference type="FunFam" id="3.40.50.1360:FF:000003">
    <property type="entry name" value="Glucosamine-6-phosphate deaminase"/>
    <property type="match status" value="1"/>
</dbReference>
<dbReference type="OrthoDB" id="9791139at2"/>
<dbReference type="Pfam" id="PF01182">
    <property type="entry name" value="Glucosamine_iso"/>
    <property type="match status" value="1"/>
</dbReference>
<keyword evidence="2 4" id="KW-0378">Hydrolase</keyword>
<proteinExistence type="inferred from homology"/>